<dbReference type="OrthoDB" id="2019572at2759"/>
<dbReference type="SMART" id="SM00321">
    <property type="entry name" value="WSC"/>
    <property type="match status" value="2"/>
</dbReference>
<dbReference type="SUPFAM" id="SSF50965">
    <property type="entry name" value="Galactose oxidase, central domain"/>
    <property type="match status" value="1"/>
</dbReference>
<comment type="caution">
    <text evidence="4">The sequence shown here is derived from an EMBL/GenBank/DDBJ whole genome shotgun (WGS) entry which is preliminary data.</text>
</comment>
<dbReference type="EMBL" id="MU007019">
    <property type="protein sequence ID" value="KAF2433685.1"/>
    <property type="molecule type" value="Genomic_DNA"/>
</dbReference>
<protein>
    <submittedName>
        <fullName evidence="4">Galactose oxidase</fullName>
    </submittedName>
</protein>
<evidence type="ECO:0000259" key="3">
    <source>
        <dbReference type="PROSITE" id="PS51212"/>
    </source>
</evidence>
<dbReference type="Pfam" id="PF07250">
    <property type="entry name" value="Glyoxal_oxid_N"/>
    <property type="match status" value="1"/>
</dbReference>
<dbReference type="InterPro" id="IPR009880">
    <property type="entry name" value="Glyoxal_oxidase_N"/>
</dbReference>
<dbReference type="InterPro" id="IPR002889">
    <property type="entry name" value="WSC_carb-bd"/>
</dbReference>
<keyword evidence="1" id="KW-0732">Signal</keyword>
<dbReference type="PANTHER" id="PTHR32208:SF105">
    <property type="entry name" value="COPPER RADICAL OXIDASE"/>
    <property type="match status" value="1"/>
</dbReference>
<dbReference type="CDD" id="cd02851">
    <property type="entry name" value="E_set_GO_C"/>
    <property type="match status" value="1"/>
</dbReference>
<feature type="domain" description="WSC" evidence="3">
    <location>
        <begin position="31"/>
        <end position="127"/>
    </location>
</feature>
<sequence>MTCTDAGAIQHSQRSAVPGNDSAAADAIPPSWTYRGCWIDNAYGRIIQSQEPDNQQLTPDSCITSCAQLGYSVAGMEYGVQCFCDNYIRNSGVLAAQDSECNMKCSGAAGEQELCGAGNRISVYSNSTLGAYQPPSPQVDGLPGKWNYVGCLSDAAGAPVRTFPYQVILKTNNTATNCLSLCSQYRYNAAGMEYGEECWCGDLADVVPNGATLKPESDCNMPCTGNATAGICGGPNRLTYYAWNSSLVDALFEWRYPSGTAAGKYQFYVPGRVVPLITTLGVNGKVTFLEKFGTGAPNTTGAYELDSSIVESGGDWLNAWREMHVQSDIFCSATLVLPDKAGRQLNIGGWALGATFGIRIYWPDGSPGQTSINDWKENSDELALQNGRWYPTAMIMANGSILVIGGQDGSNGKPIPTLELLPRVGPVIEQDFLRRTDPYNLYPFTAVMPSGGIFIGYYNEARIMDEATFSTRKVLPNMPAAVNNFLGGRSYPFSGTMVLMPQHYPYSEPMTVLICGGSVPGPEIALDNCVSAQPEVSEPEWTIERMPSKRVITCMTALPDGTYLILNGAHQGRAGFGTSSDPNLNAVLYDPSQPAHHRMSIMANTTVARLYHSEAILLQDGKVLVSGSDPQDPVNPEEYRVEVFVPPYLLSGRPRPTFNITNKDWSYGQAVTFTVSAGNSTNLKVSLTGAESSTHGVSFGQRTIFPNVTCNRNACTVVAPPNANVCPPGWFQLWLLDGPTPSHSVFVRIGGDPGRLGDWPPYSDFDKPGV</sequence>
<dbReference type="Pfam" id="PF09118">
    <property type="entry name" value="GO-like_E_set"/>
    <property type="match status" value="1"/>
</dbReference>
<dbReference type="PROSITE" id="PS51212">
    <property type="entry name" value="WSC"/>
    <property type="match status" value="2"/>
</dbReference>
<dbReference type="AlphaFoldDB" id="A0A9P4U1D2"/>
<reference evidence="4" key="1">
    <citation type="journal article" date="2020" name="Stud. Mycol.">
        <title>101 Dothideomycetes genomes: a test case for predicting lifestyles and emergence of pathogens.</title>
        <authorList>
            <person name="Haridas S."/>
            <person name="Albert R."/>
            <person name="Binder M."/>
            <person name="Bloem J."/>
            <person name="Labutti K."/>
            <person name="Salamov A."/>
            <person name="Andreopoulos B."/>
            <person name="Baker S."/>
            <person name="Barry K."/>
            <person name="Bills G."/>
            <person name="Bluhm B."/>
            <person name="Cannon C."/>
            <person name="Castanera R."/>
            <person name="Culley D."/>
            <person name="Daum C."/>
            <person name="Ezra D."/>
            <person name="Gonzalez J."/>
            <person name="Henrissat B."/>
            <person name="Kuo A."/>
            <person name="Liang C."/>
            <person name="Lipzen A."/>
            <person name="Lutzoni F."/>
            <person name="Magnuson J."/>
            <person name="Mondo S."/>
            <person name="Nolan M."/>
            <person name="Ohm R."/>
            <person name="Pangilinan J."/>
            <person name="Park H.-J."/>
            <person name="Ramirez L."/>
            <person name="Alfaro M."/>
            <person name="Sun H."/>
            <person name="Tritt A."/>
            <person name="Yoshinaga Y."/>
            <person name="Zwiers L.-H."/>
            <person name="Turgeon B."/>
            <person name="Goodwin S."/>
            <person name="Spatafora J."/>
            <person name="Crous P."/>
            <person name="Grigoriev I."/>
        </authorList>
    </citation>
    <scope>NUCLEOTIDE SEQUENCE</scope>
    <source>
        <strain evidence="4">CBS 130266</strain>
    </source>
</reference>
<dbReference type="InterPro" id="IPR013783">
    <property type="entry name" value="Ig-like_fold"/>
</dbReference>
<evidence type="ECO:0000256" key="2">
    <source>
        <dbReference type="SAM" id="MobiDB-lite"/>
    </source>
</evidence>
<dbReference type="Gene3D" id="2.60.40.10">
    <property type="entry name" value="Immunoglobulins"/>
    <property type="match status" value="1"/>
</dbReference>
<organism evidence="4 5">
    <name type="scientific">Tothia fuscella</name>
    <dbReference type="NCBI Taxonomy" id="1048955"/>
    <lineage>
        <taxon>Eukaryota</taxon>
        <taxon>Fungi</taxon>
        <taxon>Dikarya</taxon>
        <taxon>Ascomycota</taxon>
        <taxon>Pezizomycotina</taxon>
        <taxon>Dothideomycetes</taxon>
        <taxon>Pleosporomycetidae</taxon>
        <taxon>Venturiales</taxon>
        <taxon>Cylindrosympodiaceae</taxon>
        <taxon>Tothia</taxon>
    </lineage>
</organism>
<dbReference type="InterPro" id="IPR015202">
    <property type="entry name" value="GO-like_E_set"/>
</dbReference>
<evidence type="ECO:0000256" key="1">
    <source>
        <dbReference type="ARBA" id="ARBA00022729"/>
    </source>
</evidence>
<name>A0A9P4U1D2_9PEZI</name>
<dbReference type="Proteomes" id="UP000800235">
    <property type="component" value="Unassembled WGS sequence"/>
</dbReference>
<proteinExistence type="predicted"/>
<dbReference type="InterPro" id="IPR037293">
    <property type="entry name" value="Gal_Oxidase_central_sf"/>
</dbReference>
<dbReference type="Pfam" id="PF01822">
    <property type="entry name" value="WSC"/>
    <property type="match status" value="2"/>
</dbReference>
<feature type="region of interest" description="Disordered" evidence="2">
    <location>
        <begin position="1"/>
        <end position="23"/>
    </location>
</feature>
<dbReference type="Gene3D" id="2.130.10.80">
    <property type="entry name" value="Galactose oxidase/kelch, beta-propeller"/>
    <property type="match status" value="1"/>
</dbReference>
<dbReference type="InterPro" id="IPR011043">
    <property type="entry name" value="Gal_Oxase/kelch_b-propeller"/>
</dbReference>
<accession>A0A9P4U1D2</accession>
<evidence type="ECO:0000313" key="4">
    <source>
        <dbReference type="EMBL" id="KAF2433685.1"/>
    </source>
</evidence>
<dbReference type="PANTHER" id="PTHR32208">
    <property type="entry name" value="SECRETED PROTEIN-RELATED"/>
    <property type="match status" value="1"/>
</dbReference>
<feature type="domain" description="WSC" evidence="3">
    <location>
        <begin position="145"/>
        <end position="244"/>
    </location>
</feature>
<gene>
    <name evidence="4" type="ORF">EJ08DRAFT_606783</name>
</gene>
<evidence type="ECO:0000313" key="5">
    <source>
        <dbReference type="Proteomes" id="UP000800235"/>
    </source>
</evidence>
<dbReference type="InterPro" id="IPR014756">
    <property type="entry name" value="Ig_E-set"/>
</dbReference>
<dbReference type="SUPFAM" id="SSF81296">
    <property type="entry name" value="E set domains"/>
    <property type="match status" value="1"/>
</dbReference>
<keyword evidence="5" id="KW-1185">Reference proteome</keyword>